<evidence type="ECO:0000313" key="1">
    <source>
        <dbReference type="EMBL" id="SCE69479.1"/>
    </source>
</evidence>
<keyword evidence="2" id="KW-1185">Reference proteome</keyword>
<evidence type="ECO:0000313" key="2">
    <source>
        <dbReference type="Proteomes" id="UP000198243"/>
    </source>
</evidence>
<reference evidence="2" key="1">
    <citation type="submission" date="2016-06" db="EMBL/GenBank/DDBJ databases">
        <authorList>
            <person name="Varghese N."/>
            <person name="Submissions Spin"/>
        </authorList>
    </citation>
    <scope>NUCLEOTIDE SEQUENCE [LARGE SCALE GENOMIC DNA]</scope>
    <source>
        <strain evidence="2">DSM 44875</strain>
    </source>
</reference>
<protein>
    <submittedName>
        <fullName evidence="1">Uncharacterized protein</fullName>
    </submittedName>
</protein>
<proteinExistence type="predicted"/>
<gene>
    <name evidence="1" type="ORF">GA0070607_0466</name>
</gene>
<dbReference type="EMBL" id="LT607412">
    <property type="protein sequence ID" value="SCE69479.1"/>
    <property type="molecule type" value="Genomic_DNA"/>
</dbReference>
<accession>A0A1C4UCV6</accession>
<sequence length="160" mass="18101">MEPMRDPRAALNHIMEALVFSYRYDPDERTFVLVTEFPLKSPGSIREFAAFVFTDVDFERLAGDLAPYQRFGEAYSGVGPGGMVVQDVQQRDIGPDRHRLELWFGDNFGGVAVVYGQLRGFTRGSTAEQVGPRQWVYRDSRTNERFDLDFPFPSLVGPAA</sequence>
<dbReference type="AlphaFoldDB" id="A0A1C4UCV6"/>
<name>A0A1C4UCV6_9ACTN</name>
<dbReference type="Proteomes" id="UP000198243">
    <property type="component" value="Chromosome I"/>
</dbReference>
<organism evidence="1 2">
    <name type="scientific">Micromonospora coriariae</name>
    <dbReference type="NCBI Taxonomy" id="285665"/>
    <lineage>
        <taxon>Bacteria</taxon>
        <taxon>Bacillati</taxon>
        <taxon>Actinomycetota</taxon>
        <taxon>Actinomycetes</taxon>
        <taxon>Micromonosporales</taxon>
        <taxon>Micromonosporaceae</taxon>
        <taxon>Micromonospora</taxon>
    </lineage>
</organism>